<dbReference type="HOGENOM" id="CLU_076360_0_0_11"/>
<gene>
    <name evidence="2" type="ORF">BN159_3572</name>
</gene>
<reference evidence="2 3" key="1">
    <citation type="journal article" date="2012" name="J. Bacteriol.">
        <title>Genome sequence of the bacterium Streptomyces davawensis JCM 4913 and heterologous production of the unique antibiotic roseoflavin.</title>
        <authorList>
            <person name="Jankowitsch F."/>
            <person name="Schwarz J."/>
            <person name="Ruckert C."/>
            <person name="Gust B."/>
            <person name="Szczepanowski R."/>
            <person name="Blom J."/>
            <person name="Pelzer S."/>
            <person name="Kalinowski J."/>
            <person name="Mack M."/>
        </authorList>
    </citation>
    <scope>NUCLEOTIDE SEQUENCE [LARGE SCALE GENOMIC DNA]</scope>
    <source>
        <strain evidence="3">DSM 101723 / JCM 4913 / KCC S-0913 / 768</strain>
    </source>
</reference>
<dbReference type="Proteomes" id="UP000008043">
    <property type="component" value="Chromosome"/>
</dbReference>
<dbReference type="KEGG" id="sdv:BN159_3572"/>
<evidence type="ECO:0000256" key="1">
    <source>
        <dbReference type="SAM" id="MobiDB-lite"/>
    </source>
</evidence>
<sequence>MFLVSPETGETAGLYYADREYAQLESLLQAGTLGAPPRDVMADRRVTVTWLVHDISPWRIDSVFPVAGGKDVWVHRSMNITEPTKDSWHRAPDPARLRTLLAGLGVLGKPEGGEELSAFSLREMYETDGAGGGATEPESGSGPGSGSGSTEEASPSRSVAAPSEDGTDWWWALPGAAGGAALALVLRPFVTRAPWGGGRGREAGPRQELLDV</sequence>
<dbReference type="eggNOG" id="ENOG50336YY">
    <property type="taxonomic scope" value="Bacteria"/>
</dbReference>
<name>K4QV60_STRDJ</name>
<proteinExistence type="predicted"/>
<dbReference type="PATRIC" id="fig|1214101.3.peg.3622"/>
<dbReference type="EMBL" id="HE971709">
    <property type="protein sequence ID" value="CCK27951.1"/>
    <property type="molecule type" value="Genomic_DNA"/>
</dbReference>
<keyword evidence="3" id="KW-1185">Reference proteome</keyword>
<dbReference type="STRING" id="1214101.BN159_3572"/>
<feature type="region of interest" description="Disordered" evidence="1">
    <location>
        <begin position="127"/>
        <end position="172"/>
    </location>
</feature>
<accession>K4QV60</accession>
<protein>
    <submittedName>
        <fullName evidence="2">Uncharacterized protein</fullName>
    </submittedName>
</protein>
<evidence type="ECO:0000313" key="3">
    <source>
        <dbReference type="Proteomes" id="UP000008043"/>
    </source>
</evidence>
<evidence type="ECO:0000313" key="2">
    <source>
        <dbReference type="EMBL" id="CCK27951.1"/>
    </source>
</evidence>
<organism evidence="2 3">
    <name type="scientific">Streptomyces davaonensis (strain DSM 101723 / JCM 4913 / KCC S-0913 / 768)</name>
    <dbReference type="NCBI Taxonomy" id="1214101"/>
    <lineage>
        <taxon>Bacteria</taxon>
        <taxon>Bacillati</taxon>
        <taxon>Actinomycetota</taxon>
        <taxon>Actinomycetes</taxon>
        <taxon>Kitasatosporales</taxon>
        <taxon>Streptomycetaceae</taxon>
        <taxon>Streptomyces</taxon>
    </lineage>
</organism>
<dbReference type="AlphaFoldDB" id="K4QV60"/>